<sequence>MKGGKYIAFEIDQETYAVPVGTVREIVRVPELTRVPLAPPYVEGVANLRGEILPVVSLRKRLGLEEKPLDELSRVVVFEKGGDIVGAIVDRMAEAIVLEEGNIERREGIGAESDFLEGVAKAGDGKKLYLLFNVNRLFEWENQEKQDRKGKMLSFETEEAVGRREAIAENQLVSFKLGSGVYAIDIRDIQEVIRYTQPTEIPNVPFYVRGIIQLRDGILPVVDLRLKMGMEASAIDEFTKVVVVETPQARVGFVVDCIHKVLRVAESEIKSPPELLEQQLGGELKGIVEVDGEMVLLLNSQKLVSEEVTLLGEKAGRSEREGEVVETRGKENQYVVFALGDELFGVPIEQIQEINRLPEVTRVPHTASFIEGVVNLRGEVIPVIDLRKRFGLPPRGYDEFTRIVVADIGGQKTGFIVDAVKEVGKYPEKDIASSPGILGSKASRFVKGLVKLSEQKMILLLDLSAVLAEEEKEELEKVRKNSEAKGGSKEGSQKKLRRAE</sequence>
<dbReference type="InterPro" id="IPR036061">
    <property type="entry name" value="CheW-like_dom_sf"/>
</dbReference>
<dbReference type="Gene3D" id="2.30.30.40">
    <property type="entry name" value="SH3 Domains"/>
    <property type="match status" value="3"/>
</dbReference>
<feature type="region of interest" description="Disordered" evidence="1">
    <location>
        <begin position="476"/>
        <end position="500"/>
    </location>
</feature>
<dbReference type="InterPro" id="IPR039315">
    <property type="entry name" value="CheW"/>
</dbReference>
<dbReference type="PANTHER" id="PTHR22617">
    <property type="entry name" value="CHEMOTAXIS SENSOR HISTIDINE KINASE-RELATED"/>
    <property type="match status" value="1"/>
</dbReference>
<feature type="domain" description="CheW-like" evidence="2">
    <location>
        <begin position="169"/>
        <end position="309"/>
    </location>
</feature>
<gene>
    <name evidence="3" type="ORF">ENW11_10055</name>
</gene>
<protein>
    <recommendedName>
        <fullName evidence="2">CheW-like domain-containing protein</fullName>
    </recommendedName>
</protein>
<dbReference type="Gene3D" id="2.40.50.180">
    <property type="entry name" value="CheA-289, Domain 4"/>
    <property type="match status" value="3"/>
</dbReference>
<feature type="domain" description="CheW-like" evidence="2">
    <location>
        <begin position="3"/>
        <end position="143"/>
    </location>
</feature>
<name>A0A7V4TZG7_9BACT</name>
<dbReference type="GO" id="GO:0005829">
    <property type="term" value="C:cytosol"/>
    <property type="evidence" value="ECO:0007669"/>
    <property type="project" value="TreeGrafter"/>
</dbReference>
<feature type="domain" description="CheW-like" evidence="2">
    <location>
        <begin position="331"/>
        <end position="472"/>
    </location>
</feature>
<dbReference type="Pfam" id="PF01584">
    <property type="entry name" value="CheW"/>
    <property type="match status" value="3"/>
</dbReference>
<accession>A0A7V4TZG7</accession>
<comment type="caution">
    <text evidence="3">The sequence shown here is derived from an EMBL/GenBank/DDBJ whole genome shotgun (WGS) entry which is preliminary data.</text>
</comment>
<dbReference type="PROSITE" id="PS50851">
    <property type="entry name" value="CHEW"/>
    <property type="match status" value="3"/>
</dbReference>
<proteinExistence type="predicted"/>
<dbReference type="SUPFAM" id="SSF50341">
    <property type="entry name" value="CheW-like"/>
    <property type="match status" value="3"/>
</dbReference>
<dbReference type="PANTHER" id="PTHR22617:SF23">
    <property type="entry name" value="CHEMOTAXIS PROTEIN CHEW"/>
    <property type="match status" value="1"/>
</dbReference>
<dbReference type="GO" id="GO:0007165">
    <property type="term" value="P:signal transduction"/>
    <property type="evidence" value="ECO:0007669"/>
    <property type="project" value="InterPro"/>
</dbReference>
<dbReference type="EMBL" id="DTIY01000076">
    <property type="protein sequence ID" value="HGY40133.1"/>
    <property type="molecule type" value="Genomic_DNA"/>
</dbReference>
<dbReference type="AlphaFoldDB" id="A0A7V4TZG7"/>
<dbReference type="CDD" id="cd00732">
    <property type="entry name" value="CheW"/>
    <property type="match status" value="1"/>
</dbReference>
<evidence type="ECO:0000313" key="3">
    <source>
        <dbReference type="EMBL" id="HGY40133.1"/>
    </source>
</evidence>
<dbReference type="InterPro" id="IPR002545">
    <property type="entry name" value="CheW-lke_dom"/>
</dbReference>
<organism evidence="3">
    <name type="scientific">Candidatus Caldatribacterium saccharofermentans</name>
    <dbReference type="NCBI Taxonomy" id="1454753"/>
    <lineage>
        <taxon>Bacteria</taxon>
        <taxon>Pseudomonadati</taxon>
        <taxon>Atribacterota</taxon>
        <taxon>Atribacteria</taxon>
        <taxon>Atribacterales</taxon>
        <taxon>Candidatus Caldatribacteriaceae</taxon>
        <taxon>Candidatus Caldatribacterium</taxon>
    </lineage>
</organism>
<evidence type="ECO:0000259" key="2">
    <source>
        <dbReference type="PROSITE" id="PS50851"/>
    </source>
</evidence>
<dbReference type="SMART" id="SM00260">
    <property type="entry name" value="CheW"/>
    <property type="match status" value="3"/>
</dbReference>
<reference evidence="3" key="1">
    <citation type="journal article" date="2020" name="mSystems">
        <title>Genome- and Community-Level Interaction Insights into Carbon Utilization and Element Cycling Functions of Hydrothermarchaeota in Hydrothermal Sediment.</title>
        <authorList>
            <person name="Zhou Z."/>
            <person name="Liu Y."/>
            <person name="Xu W."/>
            <person name="Pan J."/>
            <person name="Luo Z.H."/>
            <person name="Li M."/>
        </authorList>
    </citation>
    <scope>NUCLEOTIDE SEQUENCE [LARGE SCALE GENOMIC DNA]</scope>
    <source>
        <strain evidence="3">SpSt-82</strain>
    </source>
</reference>
<dbReference type="GO" id="GO:0006935">
    <property type="term" value="P:chemotaxis"/>
    <property type="evidence" value="ECO:0007669"/>
    <property type="project" value="InterPro"/>
</dbReference>
<evidence type="ECO:0000256" key="1">
    <source>
        <dbReference type="SAM" id="MobiDB-lite"/>
    </source>
</evidence>